<dbReference type="Gene3D" id="2.180.10.10">
    <property type="entry name" value="RHS repeat-associated core"/>
    <property type="match status" value="1"/>
</dbReference>
<name>A0A7S7SI99_PALFE</name>
<dbReference type="AlphaFoldDB" id="A0A7S7SI99"/>
<reference evidence="1 2" key="1">
    <citation type="submission" date="2020-10" db="EMBL/GenBank/DDBJ databases">
        <title>Complete genome sequence of Paludibaculum fermentans P105T, a facultatively anaerobic acidobacterium capable of dissimilatory Fe(III) reduction.</title>
        <authorList>
            <person name="Dedysh S.N."/>
            <person name="Beletsky A.V."/>
            <person name="Kulichevskaya I.S."/>
            <person name="Mardanov A.V."/>
            <person name="Ravin N.V."/>
        </authorList>
    </citation>
    <scope>NUCLEOTIDE SEQUENCE [LARGE SCALE GENOMIC DNA]</scope>
    <source>
        <strain evidence="1 2">P105</strain>
    </source>
</reference>
<dbReference type="NCBIfam" id="TIGR03696">
    <property type="entry name" value="Rhs_assc_core"/>
    <property type="match status" value="1"/>
</dbReference>
<dbReference type="EMBL" id="CP063849">
    <property type="protein sequence ID" value="QOY86797.1"/>
    <property type="molecule type" value="Genomic_DNA"/>
</dbReference>
<evidence type="ECO:0000313" key="1">
    <source>
        <dbReference type="EMBL" id="QOY86797.1"/>
    </source>
</evidence>
<keyword evidence="2" id="KW-1185">Reference proteome</keyword>
<dbReference type="InterPro" id="IPR050708">
    <property type="entry name" value="T6SS_VgrG/RHS"/>
</dbReference>
<evidence type="ECO:0000313" key="2">
    <source>
        <dbReference type="Proteomes" id="UP000593892"/>
    </source>
</evidence>
<protein>
    <submittedName>
        <fullName evidence="1">RHS repeat-associated core domain-containing protein</fullName>
    </submittedName>
</protein>
<dbReference type="InterPro" id="IPR022385">
    <property type="entry name" value="Rhs_assc_core"/>
</dbReference>
<organism evidence="1 2">
    <name type="scientific">Paludibaculum fermentans</name>
    <dbReference type="NCBI Taxonomy" id="1473598"/>
    <lineage>
        <taxon>Bacteria</taxon>
        <taxon>Pseudomonadati</taxon>
        <taxon>Acidobacteriota</taxon>
        <taxon>Terriglobia</taxon>
        <taxon>Bryobacterales</taxon>
        <taxon>Bryobacteraceae</taxon>
        <taxon>Paludibaculum</taxon>
    </lineage>
</organism>
<dbReference type="PANTHER" id="PTHR32305:SF17">
    <property type="entry name" value="TRNA NUCLEASE WAPA"/>
    <property type="match status" value="1"/>
</dbReference>
<dbReference type="RefSeq" id="WP_194448466.1">
    <property type="nucleotide sequence ID" value="NZ_CP063849.1"/>
</dbReference>
<accession>A0A7S7SI99</accession>
<sequence>MTREFTGKERDAETGLDYFGARYFSGAQGRFTSPDNPKFSEKTSPQTWNLYSYTANNPLSAVDITGNNWFKINGNWNWHDGSDVDDNGDPCKKGSEGCNHSDYTMLLRIQKTGKYAKDGAEIEKLTLLGAGEDDVLATGTGYTGKLGTYMTTPNGDYEINLNRRGGLQSQYFLQVPQGYVLGPYPGIQRVGPVTIRDQVFDARNDWGEYRADLIGPKGPTAFYLHGKQDYFDYGRTYTHGSLLSKTGHTSRISC</sequence>
<proteinExistence type="predicted"/>
<dbReference type="KEGG" id="pfer:IRI77_29040"/>
<dbReference type="Proteomes" id="UP000593892">
    <property type="component" value="Chromosome"/>
</dbReference>
<gene>
    <name evidence="1" type="ORF">IRI77_29040</name>
</gene>
<dbReference type="PANTHER" id="PTHR32305">
    <property type="match status" value="1"/>
</dbReference>